<reference evidence="1 2" key="1">
    <citation type="submission" date="2019-07" db="EMBL/GenBank/DDBJ databases">
        <authorList>
            <person name="Kim J."/>
        </authorList>
    </citation>
    <scope>NUCLEOTIDE SEQUENCE [LARGE SCALE GENOMIC DNA]</scope>
    <source>
        <strain evidence="1 2">N4</strain>
    </source>
</reference>
<dbReference type="Proteomes" id="UP000318102">
    <property type="component" value="Unassembled WGS sequence"/>
</dbReference>
<dbReference type="GO" id="GO:0009234">
    <property type="term" value="P:menaquinone biosynthetic process"/>
    <property type="evidence" value="ECO:0007669"/>
    <property type="project" value="InterPro"/>
</dbReference>
<dbReference type="InterPro" id="IPR009920">
    <property type="entry name" value="HEPPP_synth_su1"/>
</dbReference>
<name>A0A559IZ33_9BACL</name>
<dbReference type="OrthoDB" id="2417886at2"/>
<dbReference type="EMBL" id="VNJK01000001">
    <property type="protein sequence ID" value="TVX92885.1"/>
    <property type="molecule type" value="Genomic_DNA"/>
</dbReference>
<keyword evidence="2" id="KW-1185">Reference proteome</keyword>
<sequence>MNAFGGTRMKGYAIPQEVKRYVAHDMIQAHTKLPSFANERIALLYAFLKRNEDNQQFTERMAAVTLLVQLGIDTHNTVEYATSSTSDRNMRSRQLKVLAGDYFSSRFYQMLAEAGQIEAIQLLSRAVCEVNRLKMTVAASVRDGSMNHSRYYEHAVKIKQCLFHAFNEWLNRADVELYEQLLDLISEREVIQEELENVKQHAVDSHSWTYWLVMEHASSAQRSRWQHEAIVQQEWDELLSQCRPEVILQERMKSVEERLSIVLGTIVSDTQSSLVESIVSELAI</sequence>
<dbReference type="Gene3D" id="1.20.120.1450">
    <property type="match status" value="1"/>
</dbReference>
<accession>A0A559IZ33</accession>
<evidence type="ECO:0000313" key="2">
    <source>
        <dbReference type="Proteomes" id="UP000318102"/>
    </source>
</evidence>
<dbReference type="Pfam" id="PF07307">
    <property type="entry name" value="HEPPP_synt_1"/>
    <property type="match status" value="1"/>
</dbReference>
<proteinExistence type="predicted"/>
<gene>
    <name evidence="1" type="ORF">FPZ44_07355</name>
</gene>
<protein>
    <submittedName>
        <fullName evidence="1">Heptaprenyl diphosphate synthase</fullName>
    </submittedName>
</protein>
<organism evidence="1 2">
    <name type="scientific">Paenibacillus agilis</name>
    <dbReference type="NCBI Taxonomy" id="3020863"/>
    <lineage>
        <taxon>Bacteria</taxon>
        <taxon>Bacillati</taxon>
        <taxon>Bacillota</taxon>
        <taxon>Bacilli</taxon>
        <taxon>Bacillales</taxon>
        <taxon>Paenibacillaceae</taxon>
        <taxon>Paenibacillus</taxon>
    </lineage>
</organism>
<dbReference type="AlphaFoldDB" id="A0A559IZ33"/>
<evidence type="ECO:0000313" key="1">
    <source>
        <dbReference type="EMBL" id="TVX92885.1"/>
    </source>
</evidence>
<comment type="caution">
    <text evidence="1">The sequence shown here is derived from an EMBL/GenBank/DDBJ whole genome shotgun (WGS) entry which is preliminary data.</text>
</comment>